<keyword evidence="2" id="KW-0378">Hydrolase</keyword>
<evidence type="ECO:0000259" key="1">
    <source>
        <dbReference type="PROSITE" id="PS50830"/>
    </source>
</evidence>
<dbReference type="Gene3D" id="2.40.50.90">
    <property type="match status" value="1"/>
</dbReference>
<dbReference type="PROSITE" id="PS50830">
    <property type="entry name" value="TNASE_3"/>
    <property type="match status" value="1"/>
</dbReference>
<dbReference type="AlphaFoldDB" id="A0A1I3DAJ1"/>
<accession>A0A1I3DAJ1</accession>
<dbReference type="SMART" id="SM00318">
    <property type="entry name" value="SNc"/>
    <property type="match status" value="1"/>
</dbReference>
<dbReference type="PROSITE" id="PS51318">
    <property type="entry name" value="TAT"/>
    <property type="match status" value="1"/>
</dbReference>
<dbReference type="Proteomes" id="UP000183635">
    <property type="component" value="Unassembled WGS sequence"/>
</dbReference>
<dbReference type="GO" id="GO:0004519">
    <property type="term" value="F:endonuclease activity"/>
    <property type="evidence" value="ECO:0007669"/>
    <property type="project" value="UniProtKB-KW"/>
</dbReference>
<proteinExistence type="predicted"/>
<dbReference type="STRING" id="34004.SAMN04488021_1372"/>
<dbReference type="EMBL" id="FOPU01000037">
    <property type="protein sequence ID" value="SFH83666.1"/>
    <property type="molecule type" value="Genomic_DNA"/>
</dbReference>
<dbReference type="PANTHER" id="PTHR12302">
    <property type="entry name" value="EBNA2 BINDING PROTEIN P100"/>
    <property type="match status" value="1"/>
</dbReference>
<name>A0A1I3DAJ1_9RHOB</name>
<keyword evidence="2" id="KW-0255">Endonuclease</keyword>
<evidence type="ECO:0000313" key="2">
    <source>
        <dbReference type="EMBL" id="SFH83666.1"/>
    </source>
</evidence>
<feature type="domain" description="TNase-like" evidence="1">
    <location>
        <begin position="33"/>
        <end position="126"/>
    </location>
</feature>
<keyword evidence="3" id="KW-1185">Reference proteome</keyword>
<dbReference type="InterPro" id="IPR006311">
    <property type="entry name" value="TAT_signal"/>
</dbReference>
<dbReference type="InterPro" id="IPR035437">
    <property type="entry name" value="SNase_OB-fold_sf"/>
</dbReference>
<gene>
    <name evidence="2" type="ORF">SAMN04488021_1372</name>
</gene>
<organism evidence="2 3">
    <name type="scientific">Paracoccus aminovorans</name>
    <dbReference type="NCBI Taxonomy" id="34004"/>
    <lineage>
        <taxon>Bacteria</taxon>
        <taxon>Pseudomonadati</taxon>
        <taxon>Pseudomonadota</taxon>
        <taxon>Alphaproteobacteria</taxon>
        <taxon>Rhodobacterales</taxon>
        <taxon>Paracoccaceae</taxon>
        <taxon>Paracoccus</taxon>
    </lineage>
</organism>
<reference evidence="2 3" key="1">
    <citation type="submission" date="2016-10" db="EMBL/GenBank/DDBJ databases">
        <authorList>
            <person name="de Groot N.N."/>
        </authorList>
    </citation>
    <scope>NUCLEOTIDE SEQUENCE [LARGE SCALE GENOMIC DNA]</scope>
    <source>
        <strain evidence="2 3">DSM 8537</strain>
    </source>
</reference>
<protein>
    <submittedName>
        <fullName evidence="2">Endonuclease YncB, thermonuclease family</fullName>
    </submittedName>
</protein>
<dbReference type="Pfam" id="PF00565">
    <property type="entry name" value="SNase"/>
    <property type="match status" value="1"/>
</dbReference>
<dbReference type="PANTHER" id="PTHR12302:SF26">
    <property type="entry name" value="BLR1266 PROTEIN"/>
    <property type="match status" value="1"/>
</dbReference>
<evidence type="ECO:0000313" key="3">
    <source>
        <dbReference type="Proteomes" id="UP000183635"/>
    </source>
</evidence>
<keyword evidence="2" id="KW-0540">Nuclease</keyword>
<dbReference type="SUPFAM" id="SSF50199">
    <property type="entry name" value="Staphylococcal nuclease"/>
    <property type="match status" value="1"/>
</dbReference>
<dbReference type="InterPro" id="IPR016071">
    <property type="entry name" value="Staphylococal_nuclease_OB-fold"/>
</dbReference>
<sequence>MSTRRQFLFIAIATLIGFVSLAPPVVADATRPAILEARVSKIIDGDTFTLSGHSRRIRVWGLDAPEWNRPGGSDATAALRGLISGKTLRCQVRDIDRYGRYVGQCFLPDGRDITAEMIQMGVAREYCRFSRNHYGSC</sequence>